<reference evidence="1" key="1">
    <citation type="submission" date="2023-07" db="EMBL/GenBank/DDBJ databases">
        <title>Sorghum-associated microbial communities from plants grown in Nebraska, USA.</title>
        <authorList>
            <person name="Schachtman D."/>
        </authorList>
    </citation>
    <scope>NUCLEOTIDE SEQUENCE</scope>
    <source>
        <strain evidence="1">BE56</strain>
    </source>
</reference>
<proteinExistence type="predicted"/>
<sequence>MLPAKPLALIALTLVLAGCANGAPSHPPHEVDRSAHALPYSDDRPLQLRDETPCRKRGCDNHKLFFNPGTPEPSVNTIHRGW</sequence>
<accession>A0ACC6K1I9</accession>
<evidence type="ECO:0000313" key="1">
    <source>
        <dbReference type="EMBL" id="MDR6712293.1"/>
    </source>
</evidence>
<evidence type="ECO:0000313" key="2">
    <source>
        <dbReference type="Proteomes" id="UP001259587"/>
    </source>
</evidence>
<dbReference type="EMBL" id="JAVDTH010000008">
    <property type="protein sequence ID" value="MDR6712293.1"/>
    <property type="molecule type" value="Genomic_DNA"/>
</dbReference>
<name>A0ACC6K1I9_9PSED</name>
<dbReference type="Proteomes" id="UP001259587">
    <property type="component" value="Unassembled WGS sequence"/>
</dbReference>
<protein>
    <submittedName>
        <fullName evidence="1">Uncharacterized protein</fullName>
    </submittedName>
</protein>
<gene>
    <name evidence="1" type="ORF">J2W83_001891</name>
</gene>
<comment type="caution">
    <text evidence="1">The sequence shown here is derived from an EMBL/GenBank/DDBJ whole genome shotgun (WGS) entry which is preliminary data.</text>
</comment>
<keyword evidence="2" id="KW-1185">Reference proteome</keyword>
<organism evidence="1 2">
    <name type="scientific">Pseudomonas hunanensis</name>
    <dbReference type="NCBI Taxonomy" id="1247546"/>
    <lineage>
        <taxon>Bacteria</taxon>
        <taxon>Pseudomonadati</taxon>
        <taxon>Pseudomonadota</taxon>
        <taxon>Gammaproteobacteria</taxon>
        <taxon>Pseudomonadales</taxon>
        <taxon>Pseudomonadaceae</taxon>
        <taxon>Pseudomonas</taxon>
    </lineage>
</organism>